<keyword evidence="7" id="KW-1278">Translocase</keyword>
<evidence type="ECO:0000256" key="8">
    <source>
        <dbReference type="ARBA" id="ARBA00023136"/>
    </source>
</evidence>
<dbReference type="RefSeq" id="WP_073234799.1">
    <property type="nucleotide sequence ID" value="NZ_FQUY01000001.1"/>
</dbReference>
<dbReference type="EMBL" id="FQUY01000001">
    <property type="protein sequence ID" value="SHE40329.1"/>
    <property type="molecule type" value="Genomic_DNA"/>
</dbReference>
<keyword evidence="4 10" id="KW-1003">Cell membrane</keyword>
<evidence type="ECO:0000256" key="6">
    <source>
        <dbReference type="ARBA" id="ARBA00022840"/>
    </source>
</evidence>
<comment type="function">
    <text evidence="10">Part of an ABC transporter complex. Responsible for energy coupling to the transport system.</text>
</comment>
<dbReference type="PANTHER" id="PTHR43553">
    <property type="entry name" value="HEAVY METAL TRANSPORTER"/>
    <property type="match status" value="1"/>
</dbReference>
<dbReference type="SMART" id="SM00382">
    <property type="entry name" value="AAA"/>
    <property type="match status" value="1"/>
</dbReference>
<accession>A0A1M4T774</accession>
<dbReference type="InterPro" id="IPR017871">
    <property type="entry name" value="ABC_transporter-like_CS"/>
</dbReference>
<comment type="subcellular location">
    <subcellularLocation>
        <location evidence="1 10">Cell membrane</location>
        <topology evidence="1 10">Peripheral membrane protein</topology>
    </subcellularLocation>
</comment>
<evidence type="ECO:0000259" key="11">
    <source>
        <dbReference type="PROSITE" id="PS50893"/>
    </source>
</evidence>
<dbReference type="GO" id="GO:0005524">
    <property type="term" value="F:ATP binding"/>
    <property type="evidence" value="ECO:0007669"/>
    <property type="project" value="UniProtKB-UniRule"/>
</dbReference>
<dbReference type="STRING" id="1121429.SAMN02745133_00376"/>
<dbReference type="PROSITE" id="PS50893">
    <property type="entry name" value="ABC_TRANSPORTER_2"/>
    <property type="match status" value="1"/>
</dbReference>
<dbReference type="FunFam" id="3.40.50.300:FF:000224">
    <property type="entry name" value="Energy-coupling factor transporter ATP-binding protein EcfA"/>
    <property type="match status" value="1"/>
</dbReference>
<dbReference type="InterPro" id="IPR050095">
    <property type="entry name" value="ECF_ABC_transporter_ATP-bd"/>
</dbReference>
<reference evidence="13" key="1">
    <citation type="submission" date="2016-11" db="EMBL/GenBank/DDBJ databases">
        <authorList>
            <person name="Varghese N."/>
            <person name="Submissions S."/>
        </authorList>
    </citation>
    <scope>NUCLEOTIDE SEQUENCE [LARGE SCALE GENOMIC DNA]</scope>
    <source>
        <strain evidence="13">DSM 12395</strain>
    </source>
</reference>
<proteinExistence type="inferred from homology"/>
<dbReference type="GO" id="GO:0042626">
    <property type="term" value="F:ATPase-coupled transmembrane transporter activity"/>
    <property type="evidence" value="ECO:0007669"/>
    <property type="project" value="TreeGrafter"/>
</dbReference>
<dbReference type="Gene3D" id="3.40.50.300">
    <property type="entry name" value="P-loop containing nucleotide triphosphate hydrolases"/>
    <property type="match status" value="1"/>
</dbReference>
<dbReference type="InterPro" id="IPR003439">
    <property type="entry name" value="ABC_transporter-like_ATP-bd"/>
</dbReference>
<dbReference type="NCBIfam" id="TIGR01166">
    <property type="entry name" value="cbiO"/>
    <property type="match status" value="1"/>
</dbReference>
<dbReference type="InterPro" id="IPR015856">
    <property type="entry name" value="ABC_transpr_CbiO/EcfA_su"/>
</dbReference>
<evidence type="ECO:0000256" key="9">
    <source>
        <dbReference type="ARBA" id="ARBA00025157"/>
    </source>
</evidence>
<name>A0A1M4T774_9FIRM</name>
<evidence type="ECO:0000256" key="5">
    <source>
        <dbReference type="ARBA" id="ARBA00022741"/>
    </source>
</evidence>
<evidence type="ECO:0000256" key="3">
    <source>
        <dbReference type="ARBA" id="ARBA00022448"/>
    </source>
</evidence>
<dbReference type="InterPro" id="IPR027417">
    <property type="entry name" value="P-loop_NTPase"/>
</dbReference>
<keyword evidence="6 10" id="KW-0067">ATP-binding</keyword>
<dbReference type="InterPro" id="IPR005876">
    <property type="entry name" value="Co_trans_ATP-bd"/>
</dbReference>
<keyword evidence="13" id="KW-1185">Reference proteome</keyword>
<dbReference type="AlphaFoldDB" id="A0A1M4T774"/>
<keyword evidence="3 10" id="KW-0813">Transport</keyword>
<evidence type="ECO:0000256" key="7">
    <source>
        <dbReference type="ARBA" id="ARBA00022967"/>
    </source>
</evidence>
<dbReference type="GO" id="GO:0016887">
    <property type="term" value="F:ATP hydrolysis activity"/>
    <property type="evidence" value="ECO:0007669"/>
    <property type="project" value="InterPro"/>
</dbReference>
<dbReference type="PROSITE" id="PS00211">
    <property type="entry name" value="ABC_TRANSPORTER_1"/>
    <property type="match status" value="1"/>
</dbReference>
<evidence type="ECO:0000313" key="12">
    <source>
        <dbReference type="EMBL" id="SHE40329.1"/>
    </source>
</evidence>
<comment type="function">
    <text evidence="9">Probably part of an ABC transporter complex. Responsible for energy coupling to the transport system.</text>
</comment>
<dbReference type="OrthoDB" id="9784332at2"/>
<evidence type="ECO:0000256" key="10">
    <source>
        <dbReference type="RuleBase" id="RU364103"/>
    </source>
</evidence>
<dbReference type="Pfam" id="PF00005">
    <property type="entry name" value="ABC_tran"/>
    <property type="match status" value="1"/>
</dbReference>
<dbReference type="InterPro" id="IPR003593">
    <property type="entry name" value="AAA+_ATPase"/>
</dbReference>
<keyword evidence="5 10" id="KW-0547">Nucleotide-binding</keyword>
<evidence type="ECO:0000256" key="1">
    <source>
        <dbReference type="ARBA" id="ARBA00004202"/>
    </source>
</evidence>
<evidence type="ECO:0000313" key="13">
    <source>
        <dbReference type="Proteomes" id="UP000184148"/>
    </source>
</evidence>
<protein>
    <recommendedName>
        <fullName evidence="10">ABC transporter ATP-binding protein</fullName>
    </recommendedName>
</protein>
<comment type="similarity">
    <text evidence="2 10">Belongs to the ABC transporter superfamily.</text>
</comment>
<evidence type="ECO:0000256" key="2">
    <source>
        <dbReference type="ARBA" id="ARBA00005417"/>
    </source>
</evidence>
<dbReference type="GO" id="GO:0043190">
    <property type="term" value="C:ATP-binding cassette (ABC) transporter complex"/>
    <property type="evidence" value="ECO:0007669"/>
    <property type="project" value="TreeGrafter"/>
</dbReference>
<feature type="domain" description="ABC transporter" evidence="11">
    <location>
        <begin position="6"/>
        <end position="241"/>
    </location>
</feature>
<dbReference type="PANTHER" id="PTHR43553:SF24">
    <property type="entry name" value="ENERGY-COUPLING FACTOR TRANSPORTER ATP-BINDING PROTEIN ECFA1"/>
    <property type="match status" value="1"/>
</dbReference>
<keyword evidence="8 10" id="KW-0472">Membrane</keyword>
<organism evidence="12 13">
    <name type="scientific">Desulforamulus putei DSM 12395</name>
    <dbReference type="NCBI Taxonomy" id="1121429"/>
    <lineage>
        <taxon>Bacteria</taxon>
        <taxon>Bacillati</taxon>
        <taxon>Bacillota</taxon>
        <taxon>Clostridia</taxon>
        <taxon>Eubacteriales</taxon>
        <taxon>Peptococcaceae</taxon>
        <taxon>Desulforamulus</taxon>
    </lineage>
</organism>
<gene>
    <name evidence="12" type="ORF">SAMN02745133_00376</name>
</gene>
<dbReference type="GO" id="GO:0006824">
    <property type="term" value="P:cobalt ion transport"/>
    <property type="evidence" value="ECO:0007669"/>
    <property type="project" value="InterPro"/>
</dbReference>
<evidence type="ECO:0000256" key="4">
    <source>
        <dbReference type="ARBA" id="ARBA00022475"/>
    </source>
</evidence>
<dbReference type="CDD" id="cd03225">
    <property type="entry name" value="ABC_cobalt_CbiO_domain1"/>
    <property type="match status" value="1"/>
</dbReference>
<sequence>MSGNIFEIQDLHFNYPDGTAALQGLSVSIERNKKIALLGSNGAGKSTFLLHLIGILKPDKGKVIFNGQELKYDRASLINLRNKVGYVFQDPDTQLFSASVWQEVSFGPMNLGLTNEEVENRVIKALLDTGASHLKDRATHFLSYGQKKLISIADILAMNPDMIIFDEPTASLDPKYTHRILDLLNDINERGISIIMATHDVDKAYQWADIIFVMKDGRIAKVGPPEEIFNDEHLIENTSLEKPLLLKIFQELQLGGYISQNITAPRNVNQLIKILHQNAVNQ</sequence>
<dbReference type="SUPFAM" id="SSF52540">
    <property type="entry name" value="P-loop containing nucleoside triphosphate hydrolases"/>
    <property type="match status" value="1"/>
</dbReference>
<dbReference type="Proteomes" id="UP000184148">
    <property type="component" value="Unassembled WGS sequence"/>
</dbReference>